<sequence length="88" mass="9654">MEETPLSKNCSSFILCTHMRGTVELSGRTVATGPFLSQIVTGGRFMSGTLAERFFVRYETTVSSGGTLPVIALIMWGVAFPAERFFVR</sequence>
<reference evidence="2" key="1">
    <citation type="journal article" date="2017" name="Plant J.">
        <title>The pomegranate (Punica granatum L.) genome and the genomics of punicalagin biosynthesis.</title>
        <authorList>
            <person name="Qin G."/>
            <person name="Xu C."/>
            <person name="Ming R."/>
            <person name="Tang H."/>
            <person name="Guyot R."/>
            <person name="Kramer E.M."/>
            <person name="Hu Y."/>
            <person name="Yi X."/>
            <person name="Qi Y."/>
            <person name="Xu X."/>
            <person name="Gao Z."/>
            <person name="Pan H."/>
            <person name="Jian J."/>
            <person name="Tian Y."/>
            <person name="Yue Z."/>
            <person name="Xu Y."/>
        </authorList>
    </citation>
    <scope>NUCLEOTIDE SEQUENCE [LARGE SCALE GENOMIC DNA]</scope>
    <source>
        <strain evidence="2">cv. Dabenzi</strain>
    </source>
</reference>
<comment type="caution">
    <text evidence="1">The sequence shown here is derived from an EMBL/GenBank/DDBJ whole genome shotgun (WGS) entry which is preliminary data.</text>
</comment>
<organism evidence="1 2">
    <name type="scientific">Punica granatum</name>
    <name type="common">Pomegranate</name>
    <dbReference type="NCBI Taxonomy" id="22663"/>
    <lineage>
        <taxon>Eukaryota</taxon>
        <taxon>Viridiplantae</taxon>
        <taxon>Streptophyta</taxon>
        <taxon>Embryophyta</taxon>
        <taxon>Tracheophyta</taxon>
        <taxon>Spermatophyta</taxon>
        <taxon>Magnoliopsida</taxon>
        <taxon>eudicotyledons</taxon>
        <taxon>Gunneridae</taxon>
        <taxon>Pentapetalae</taxon>
        <taxon>rosids</taxon>
        <taxon>malvids</taxon>
        <taxon>Myrtales</taxon>
        <taxon>Lythraceae</taxon>
        <taxon>Punica</taxon>
    </lineage>
</organism>
<dbReference type="EMBL" id="MTKT01005034">
    <property type="protein sequence ID" value="OWM68295.1"/>
    <property type="molecule type" value="Genomic_DNA"/>
</dbReference>
<evidence type="ECO:0000313" key="1">
    <source>
        <dbReference type="EMBL" id="OWM68295.1"/>
    </source>
</evidence>
<dbReference type="AlphaFoldDB" id="A0A218W698"/>
<proteinExistence type="predicted"/>
<dbReference type="Proteomes" id="UP000197138">
    <property type="component" value="Unassembled WGS sequence"/>
</dbReference>
<protein>
    <submittedName>
        <fullName evidence="1">Uncharacterized protein</fullName>
    </submittedName>
</protein>
<accession>A0A218W698</accession>
<name>A0A218W698_PUNGR</name>
<evidence type="ECO:0000313" key="2">
    <source>
        <dbReference type="Proteomes" id="UP000197138"/>
    </source>
</evidence>
<gene>
    <name evidence="1" type="ORF">CDL15_Pgr004777</name>
</gene>